<dbReference type="AlphaFoldDB" id="A0A381NV14"/>
<dbReference type="EC" id="3.7.1.2" evidence="5"/>
<sequence>RDAWKTVRQALSHLFQADNPAIRDNEDLKNKVLIPASEVEMVMPVSIGDYTDFYSSREHATNVGTLIRGPEKALMPNWRHLPVAYHGRASSIIISGTPLHRPKGQTFPKDAHAPVFGPSNVLDFELEMGFFVGPASKLGKSISVNDAIDHIFGMVLVNDWSARDIQTWEYQPLGPFLAKNFGTTISPWIVTMDALAPFKCPAPEQNPKPLSYLKSESDRTYDIHLEVNLTPESSDTSETIVRSNFNYLYWDVHQQLAHHTVTGCNVRTGDLMASGTISGPAKKNRGSLLELTWRGEEPITLSSGETRKFLQDGDTVTLTGWCQGDGYRVGFGECAGKILPAMKE</sequence>
<feature type="domain" description="Fumarylacetoacetase N-terminal" evidence="13">
    <location>
        <begin position="1"/>
        <end position="44"/>
    </location>
</feature>
<dbReference type="SUPFAM" id="SSF56529">
    <property type="entry name" value="FAH"/>
    <property type="match status" value="1"/>
</dbReference>
<dbReference type="PANTHER" id="PTHR43069:SF2">
    <property type="entry name" value="FUMARYLACETOACETASE"/>
    <property type="match status" value="1"/>
</dbReference>
<dbReference type="GO" id="GO:1902000">
    <property type="term" value="P:homogentisate catabolic process"/>
    <property type="evidence" value="ECO:0007669"/>
    <property type="project" value="TreeGrafter"/>
</dbReference>
<dbReference type="InterPro" id="IPR036462">
    <property type="entry name" value="Fumarylacetoacetase_N_sf"/>
</dbReference>
<keyword evidence="8" id="KW-0106">Calcium</keyword>
<evidence type="ECO:0000256" key="1">
    <source>
        <dbReference type="ARBA" id="ARBA00001913"/>
    </source>
</evidence>
<keyword evidence="7" id="KW-0378">Hydrolase</keyword>
<evidence type="ECO:0000256" key="3">
    <source>
        <dbReference type="ARBA" id="ARBA00004782"/>
    </source>
</evidence>
<comment type="cofactor">
    <cofactor evidence="2">
        <name>Mg(2+)</name>
        <dbReference type="ChEBI" id="CHEBI:18420"/>
    </cofactor>
</comment>
<comment type="cofactor">
    <cofactor evidence="1">
        <name>Ca(2+)</name>
        <dbReference type="ChEBI" id="CHEBI:29108"/>
    </cofactor>
</comment>
<evidence type="ECO:0000259" key="12">
    <source>
        <dbReference type="Pfam" id="PF01557"/>
    </source>
</evidence>
<dbReference type="Gene3D" id="2.30.30.230">
    <property type="entry name" value="Fumarylacetoacetase, N-terminal domain"/>
    <property type="match status" value="1"/>
</dbReference>
<dbReference type="GO" id="GO:0046872">
    <property type="term" value="F:metal ion binding"/>
    <property type="evidence" value="ECO:0007669"/>
    <property type="project" value="UniProtKB-KW"/>
</dbReference>
<dbReference type="InterPro" id="IPR005959">
    <property type="entry name" value="Fumarylacetoacetase"/>
</dbReference>
<accession>A0A381NV14</accession>
<dbReference type="InterPro" id="IPR036663">
    <property type="entry name" value="Fumarylacetoacetase_C_sf"/>
</dbReference>
<evidence type="ECO:0000259" key="13">
    <source>
        <dbReference type="Pfam" id="PF09298"/>
    </source>
</evidence>
<name>A0A381NV14_9ZZZZ</name>
<evidence type="ECO:0000256" key="6">
    <source>
        <dbReference type="ARBA" id="ARBA00022723"/>
    </source>
</evidence>
<proteinExistence type="inferred from homology"/>
<gene>
    <name evidence="14" type="ORF">METZ01_LOCUS11244</name>
</gene>
<feature type="domain" description="Fumarylacetoacetase-like C-terminal" evidence="12">
    <location>
        <begin position="51"/>
        <end position="333"/>
    </location>
</feature>
<comment type="pathway">
    <text evidence="3">Amino-acid degradation; L-phenylalanine degradation; acetoacetate and fumarate from L-phenylalanine: step 6/6.</text>
</comment>
<dbReference type="Pfam" id="PF01557">
    <property type="entry name" value="FAA_hydrolase"/>
    <property type="match status" value="1"/>
</dbReference>
<reference evidence="14" key="1">
    <citation type="submission" date="2018-05" db="EMBL/GenBank/DDBJ databases">
        <authorList>
            <person name="Lanie J.A."/>
            <person name="Ng W.-L."/>
            <person name="Kazmierczak K.M."/>
            <person name="Andrzejewski T.M."/>
            <person name="Davidsen T.M."/>
            <person name="Wayne K.J."/>
            <person name="Tettelin H."/>
            <person name="Glass J.I."/>
            <person name="Rusch D."/>
            <person name="Podicherti R."/>
            <person name="Tsui H.-C.T."/>
            <person name="Winkler M.E."/>
        </authorList>
    </citation>
    <scope>NUCLEOTIDE SEQUENCE</scope>
</reference>
<dbReference type="Gene3D" id="3.90.850.10">
    <property type="entry name" value="Fumarylacetoacetase-like, C-terminal domain"/>
    <property type="match status" value="1"/>
</dbReference>
<dbReference type="FunFam" id="3.90.850.10:FF:000004">
    <property type="entry name" value="Fumarylacetoacetase"/>
    <property type="match status" value="1"/>
</dbReference>
<keyword evidence="6" id="KW-0479">Metal-binding</keyword>
<dbReference type="GO" id="GO:0004334">
    <property type="term" value="F:fumarylacetoacetase activity"/>
    <property type="evidence" value="ECO:0007669"/>
    <property type="project" value="UniProtKB-EC"/>
</dbReference>
<evidence type="ECO:0000256" key="5">
    <source>
        <dbReference type="ARBA" id="ARBA00012094"/>
    </source>
</evidence>
<evidence type="ECO:0000256" key="2">
    <source>
        <dbReference type="ARBA" id="ARBA00001946"/>
    </source>
</evidence>
<feature type="non-terminal residue" evidence="14">
    <location>
        <position position="1"/>
    </location>
</feature>
<dbReference type="NCBIfam" id="TIGR01266">
    <property type="entry name" value="fum_ac_acetase"/>
    <property type="match status" value="1"/>
</dbReference>
<dbReference type="EMBL" id="UINC01000616">
    <property type="protein sequence ID" value="SUZ58390.1"/>
    <property type="molecule type" value="Genomic_DNA"/>
</dbReference>
<dbReference type="SUPFAM" id="SSF63433">
    <property type="entry name" value="Fumarylacetoacetate hydrolase, FAH, N-terminal domain"/>
    <property type="match status" value="1"/>
</dbReference>
<keyword evidence="11" id="KW-0585">Phenylalanine catabolism</keyword>
<dbReference type="InterPro" id="IPR015377">
    <property type="entry name" value="Fumarylacetoacetase_N"/>
</dbReference>
<dbReference type="Pfam" id="PF09298">
    <property type="entry name" value="FAA_hydrolase_N"/>
    <property type="match status" value="1"/>
</dbReference>
<evidence type="ECO:0000256" key="4">
    <source>
        <dbReference type="ARBA" id="ARBA00010211"/>
    </source>
</evidence>
<evidence type="ECO:0000256" key="11">
    <source>
        <dbReference type="ARBA" id="ARBA00023232"/>
    </source>
</evidence>
<keyword evidence="9" id="KW-0460">Magnesium</keyword>
<evidence type="ECO:0000256" key="7">
    <source>
        <dbReference type="ARBA" id="ARBA00022801"/>
    </source>
</evidence>
<dbReference type="GO" id="GO:0006559">
    <property type="term" value="P:L-phenylalanine catabolic process"/>
    <property type="evidence" value="ECO:0007669"/>
    <property type="project" value="UniProtKB-UniPathway"/>
</dbReference>
<comment type="similarity">
    <text evidence="4">Belongs to the FAH family.</text>
</comment>
<evidence type="ECO:0000256" key="10">
    <source>
        <dbReference type="ARBA" id="ARBA00022878"/>
    </source>
</evidence>
<keyword evidence="10" id="KW-0828">Tyrosine catabolism</keyword>
<dbReference type="PANTHER" id="PTHR43069">
    <property type="entry name" value="FUMARYLACETOACETASE"/>
    <property type="match status" value="1"/>
</dbReference>
<evidence type="ECO:0000256" key="9">
    <source>
        <dbReference type="ARBA" id="ARBA00022842"/>
    </source>
</evidence>
<evidence type="ECO:0000313" key="14">
    <source>
        <dbReference type="EMBL" id="SUZ58390.1"/>
    </source>
</evidence>
<protein>
    <recommendedName>
        <fullName evidence="5">fumarylacetoacetase</fullName>
        <ecNumber evidence="5">3.7.1.2</ecNumber>
    </recommendedName>
</protein>
<evidence type="ECO:0000256" key="8">
    <source>
        <dbReference type="ARBA" id="ARBA00022837"/>
    </source>
</evidence>
<dbReference type="InterPro" id="IPR011234">
    <property type="entry name" value="Fumarylacetoacetase-like_C"/>
</dbReference>
<dbReference type="GO" id="GO:0006572">
    <property type="term" value="P:L-tyrosine catabolic process"/>
    <property type="evidence" value="ECO:0007669"/>
    <property type="project" value="UniProtKB-KW"/>
</dbReference>
<dbReference type="UniPathway" id="UPA00139">
    <property type="reaction ID" value="UER00341"/>
</dbReference>
<organism evidence="14">
    <name type="scientific">marine metagenome</name>
    <dbReference type="NCBI Taxonomy" id="408172"/>
    <lineage>
        <taxon>unclassified sequences</taxon>
        <taxon>metagenomes</taxon>
        <taxon>ecological metagenomes</taxon>
    </lineage>
</organism>